<accession>A0A9W8H891</accession>
<evidence type="ECO:0000256" key="1">
    <source>
        <dbReference type="SAM" id="MobiDB-lite"/>
    </source>
</evidence>
<feature type="compositionally biased region" description="Polar residues" evidence="1">
    <location>
        <begin position="45"/>
        <end position="54"/>
    </location>
</feature>
<gene>
    <name evidence="3" type="ORF">GGI15_004878</name>
</gene>
<sequence length="583" mass="66211">DNSNTSATGDKVDASAVQSVLEMFDDRKENVEVDVKDSEAAEVVSSPSTRSNPLETDGMRDKNNLASEEEDNDNDDGGFKSGTMTFMDEESAKNYQRILEEERRKQRRRQRRSWLEERRKSQTTPIHPKPAAAPTVSSRAAPKLPITVRSASDVETIGSADELPVDPLDPFGPSPSPAKRRRVVKNRISDHDDTDDAGALDKKAILDQRLRDRNSQQLPKVRYEQARINAKYRQYETDSDANASDRSGDRYQPNADSAPDMPETDSESEKPPVNNVFVIDDSSDDDFVSDPEEPLTNKRVGKSKPVSRPPNEKVARFFSSFERQRVKTPTRGPARQPTRIVKGYSDVLDKDLADFIVDDDDDDDFEEPGNVLDRASALSPRTGGRQLREAKEGLPVEFRQTDLSSSFRAYVQYLVYWICNDKKKPEVEEKFAKYFYRAYKYIERTISSIEQSLAVSSVCLRPPHPRNLCSNLDDDRLPDAEDLTTDFVIGRTCFQRAKVSHELHHYFLHLMYAVEGNLRTLPFEDKEETSIFISDSDGSDIDEPWGKTEPEELVQMLETEGRMEQLFIDYKDMLSRSKAGFAS</sequence>
<comment type="caution">
    <text evidence="3">The sequence shown here is derived from an EMBL/GenBank/DDBJ whole genome shotgun (WGS) entry which is preliminary data.</text>
</comment>
<reference evidence="3" key="1">
    <citation type="submission" date="2022-07" db="EMBL/GenBank/DDBJ databases">
        <title>Phylogenomic reconstructions and comparative analyses of Kickxellomycotina fungi.</title>
        <authorList>
            <person name="Reynolds N.K."/>
            <person name="Stajich J.E."/>
            <person name="Barry K."/>
            <person name="Grigoriev I.V."/>
            <person name="Crous P."/>
            <person name="Smith M.E."/>
        </authorList>
    </citation>
    <scope>NUCLEOTIDE SEQUENCE</scope>
    <source>
        <strain evidence="3">BCRC 34489</strain>
    </source>
</reference>
<name>A0A9W8H891_9FUNG</name>
<evidence type="ECO:0000313" key="3">
    <source>
        <dbReference type="EMBL" id="KAJ2776346.1"/>
    </source>
</evidence>
<feature type="non-terminal residue" evidence="3">
    <location>
        <position position="583"/>
    </location>
</feature>
<dbReference type="OrthoDB" id="21499at2759"/>
<feature type="compositionally biased region" description="Acidic residues" evidence="1">
    <location>
        <begin position="67"/>
        <end position="76"/>
    </location>
</feature>
<feature type="domain" description="DUF4211" evidence="2">
    <location>
        <begin position="354"/>
        <end position="458"/>
    </location>
</feature>
<proteinExistence type="predicted"/>
<evidence type="ECO:0000259" key="2">
    <source>
        <dbReference type="Pfam" id="PF13926"/>
    </source>
</evidence>
<protein>
    <recommendedName>
        <fullName evidence="2">DUF4211 domain-containing protein</fullName>
    </recommendedName>
</protein>
<dbReference type="Pfam" id="PF13926">
    <property type="entry name" value="DUF4211"/>
    <property type="match status" value="1"/>
</dbReference>
<feature type="region of interest" description="Disordered" evidence="1">
    <location>
        <begin position="31"/>
        <end position="311"/>
    </location>
</feature>
<evidence type="ECO:0000313" key="4">
    <source>
        <dbReference type="Proteomes" id="UP001140172"/>
    </source>
</evidence>
<feature type="compositionally biased region" description="Acidic residues" evidence="1">
    <location>
        <begin position="281"/>
        <end position="293"/>
    </location>
</feature>
<keyword evidence="4" id="KW-1185">Reference proteome</keyword>
<dbReference type="EMBL" id="JANBUM010000501">
    <property type="protein sequence ID" value="KAJ2776346.1"/>
    <property type="molecule type" value="Genomic_DNA"/>
</dbReference>
<organism evidence="3 4">
    <name type="scientific">Coemansia interrupta</name>
    <dbReference type="NCBI Taxonomy" id="1126814"/>
    <lineage>
        <taxon>Eukaryota</taxon>
        <taxon>Fungi</taxon>
        <taxon>Fungi incertae sedis</taxon>
        <taxon>Zoopagomycota</taxon>
        <taxon>Kickxellomycotina</taxon>
        <taxon>Kickxellomycetes</taxon>
        <taxon>Kickxellales</taxon>
        <taxon>Kickxellaceae</taxon>
        <taxon>Coemansia</taxon>
    </lineage>
</organism>
<dbReference type="AlphaFoldDB" id="A0A9W8H891"/>
<dbReference type="InterPro" id="IPR025451">
    <property type="entry name" value="DUF4211"/>
</dbReference>
<feature type="compositionally biased region" description="Basic and acidic residues" evidence="1">
    <location>
        <begin position="199"/>
        <end position="214"/>
    </location>
</feature>
<dbReference type="Proteomes" id="UP001140172">
    <property type="component" value="Unassembled WGS sequence"/>
</dbReference>